<protein>
    <submittedName>
        <fullName evidence="2">Uncharacterized protein</fullName>
    </submittedName>
</protein>
<dbReference type="AlphaFoldDB" id="A0AAV9ZWZ4"/>
<reference evidence="2 3" key="1">
    <citation type="journal article" date="2024" name="J Genomics">
        <title>Draft genome sequencing and assembly of Favolaschia claudopus CIRM-BRFM 2984 isolated from oak limbs.</title>
        <authorList>
            <person name="Navarro D."/>
            <person name="Drula E."/>
            <person name="Chaduli D."/>
            <person name="Cazenave R."/>
            <person name="Ahrendt S."/>
            <person name="Wang J."/>
            <person name="Lipzen A."/>
            <person name="Daum C."/>
            <person name="Barry K."/>
            <person name="Grigoriev I.V."/>
            <person name="Favel A."/>
            <person name="Rosso M.N."/>
            <person name="Martin F."/>
        </authorList>
    </citation>
    <scope>NUCLEOTIDE SEQUENCE [LARGE SCALE GENOMIC DNA]</scope>
    <source>
        <strain evidence="2 3">CIRM-BRFM 2984</strain>
    </source>
</reference>
<evidence type="ECO:0000256" key="1">
    <source>
        <dbReference type="SAM" id="MobiDB-lite"/>
    </source>
</evidence>
<dbReference type="Proteomes" id="UP001362999">
    <property type="component" value="Unassembled WGS sequence"/>
</dbReference>
<accession>A0AAV9ZWZ4</accession>
<feature type="compositionally biased region" description="Pro residues" evidence="1">
    <location>
        <begin position="337"/>
        <end position="348"/>
    </location>
</feature>
<organism evidence="2 3">
    <name type="scientific">Favolaschia claudopus</name>
    <dbReference type="NCBI Taxonomy" id="2862362"/>
    <lineage>
        <taxon>Eukaryota</taxon>
        <taxon>Fungi</taxon>
        <taxon>Dikarya</taxon>
        <taxon>Basidiomycota</taxon>
        <taxon>Agaricomycotina</taxon>
        <taxon>Agaricomycetes</taxon>
        <taxon>Agaricomycetidae</taxon>
        <taxon>Agaricales</taxon>
        <taxon>Marasmiineae</taxon>
        <taxon>Mycenaceae</taxon>
        <taxon>Favolaschia</taxon>
    </lineage>
</organism>
<sequence>MSVREEEEIADSSLLTAGYFHIRSTPAEATAIRTFDCLEALDLLTALAEARALGGSGVVTGRTEALSCSVGLERSTILLDIASSTATERTDRLSLYRWKASDSLGDLARNDDTTSQSAFGVSRDSKMAQIDSRGILSAQQGRKTFLTTLAACRFFVPGILHLHRPDMSSSSPSASTPTECAIFSRSVPSAPRPPAPGYSFPAFFGAGNHSISKITELSLLRLVVLRYTQSSGPHRMSSACRPVNSDTILQRFSSFSPSSSLPPPPSPPRYIVHFTAARTTFPKPFPQRHHSHFAVPPLPIAVFGVLADAGGQGNGRTNAAGLTMDEKRSRRWRRPSVSPPAPRTSPPPYSSRLVLLPFPSTLCTDVSFSSSRSLVDEAEWGTGTGIRDCRATEDGWWKPDAGEPTKTLQMKVEAKAMVPAGSEQEASVV</sequence>
<evidence type="ECO:0000313" key="3">
    <source>
        <dbReference type="Proteomes" id="UP001362999"/>
    </source>
</evidence>
<name>A0AAV9ZWZ4_9AGAR</name>
<dbReference type="EMBL" id="JAWWNJ010000101">
    <property type="protein sequence ID" value="KAK6995757.1"/>
    <property type="molecule type" value="Genomic_DNA"/>
</dbReference>
<keyword evidence="3" id="KW-1185">Reference proteome</keyword>
<feature type="region of interest" description="Disordered" evidence="1">
    <location>
        <begin position="313"/>
        <end position="348"/>
    </location>
</feature>
<evidence type="ECO:0000313" key="2">
    <source>
        <dbReference type="EMBL" id="KAK6995757.1"/>
    </source>
</evidence>
<comment type="caution">
    <text evidence="2">The sequence shown here is derived from an EMBL/GenBank/DDBJ whole genome shotgun (WGS) entry which is preliminary data.</text>
</comment>
<proteinExistence type="predicted"/>
<gene>
    <name evidence="2" type="ORF">R3P38DRAFT_2800536</name>
</gene>